<protein>
    <submittedName>
        <fullName evidence="1">Uncharacterized protein</fullName>
    </submittedName>
</protein>
<name>X1EIQ3_9ZZZZ</name>
<gene>
    <name evidence="1" type="ORF">S01H4_55740</name>
</gene>
<reference evidence="1" key="1">
    <citation type="journal article" date="2014" name="Front. Microbiol.">
        <title>High frequency of phylogenetically diverse reductive dehalogenase-homologous genes in deep subseafloor sedimentary metagenomes.</title>
        <authorList>
            <person name="Kawai M."/>
            <person name="Futagami T."/>
            <person name="Toyoda A."/>
            <person name="Takaki Y."/>
            <person name="Nishi S."/>
            <person name="Hori S."/>
            <person name="Arai W."/>
            <person name="Tsubouchi T."/>
            <person name="Morono Y."/>
            <person name="Uchiyama I."/>
            <person name="Ito T."/>
            <person name="Fujiyama A."/>
            <person name="Inagaki F."/>
            <person name="Takami H."/>
        </authorList>
    </citation>
    <scope>NUCLEOTIDE SEQUENCE</scope>
    <source>
        <strain evidence="1">Expedition CK06-06</strain>
    </source>
</reference>
<dbReference type="EMBL" id="BART01032211">
    <property type="protein sequence ID" value="GAH08523.1"/>
    <property type="molecule type" value="Genomic_DNA"/>
</dbReference>
<dbReference type="AlphaFoldDB" id="X1EIQ3"/>
<organism evidence="1">
    <name type="scientific">marine sediment metagenome</name>
    <dbReference type="NCBI Taxonomy" id="412755"/>
    <lineage>
        <taxon>unclassified sequences</taxon>
        <taxon>metagenomes</taxon>
        <taxon>ecological metagenomes</taxon>
    </lineage>
</organism>
<comment type="caution">
    <text evidence="1">The sequence shown here is derived from an EMBL/GenBank/DDBJ whole genome shotgun (WGS) entry which is preliminary data.</text>
</comment>
<proteinExistence type="predicted"/>
<accession>X1EIQ3</accession>
<evidence type="ECO:0000313" key="1">
    <source>
        <dbReference type="EMBL" id="GAH08523.1"/>
    </source>
</evidence>
<sequence length="30" mass="3351">AQGQRAQATRKAALEQQQREQALTAYFISS</sequence>
<feature type="non-terminal residue" evidence="1">
    <location>
        <position position="1"/>
    </location>
</feature>